<dbReference type="Pfam" id="PF01909">
    <property type="entry name" value="NTP_transf_2"/>
    <property type="match status" value="1"/>
</dbReference>
<evidence type="ECO:0000259" key="1">
    <source>
        <dbReference type="Pfam" id="PF01909"/>
    </source>
</evidence>
<dbReference type="Gene3D" id="3.30.460.10">
    <property type="entry name" value="Beta Polymerase, domain 2"/>
    <property type="match status" value="1"/>
</dbReference>
<gene>
    <name evidence="2" type="ORF">J5Y09_11740</name>
</gene>
<organism evidence="2 3">
    <name type="scientific">Roseomonas nitratireducens</name>
    <dbReference type="NCBI Taxonomy" id="2820810"/>
    <lineage>
        <taxon>Bacteria</taxon>
        <taxon>Pseudomonadati</taxon>
        <taxon>Pseudomonadota</taxon>
        <taxon>Alphaproteobacteria</taxon>
        <taxon>Acetobacterales</taxon>
        <taxon>Roseomonadaceae</taxon>
        <taxon>Roseomonas</taxon>
    </lineage>
</organism>
<evidence type="ECO:0000313" key="2">
    <source>
        <dbReference type="EMBL" id="MBP0464580.1"/>
    </source>
</evidence>
<dbReference type="InterPro" id="IPR043519">
    <property type="entry name" value="NT_sf"/>
</dbReference>
<feature type="domain" description="Polymerase nucleotidyl transferase" evidence="1">
    <location>
        <begin position="16"/>
        <end position="58"/>
    </location>
</feature>
<proteinExistence type="predicted"/>
<reference evidence="2 3" key="1">
    <citation type="submission" date="2021-03" db="EMBL/GenBank/DDBJ databases">
        <authorList>
            <person name="So Y."/>
        </authorList>
    </citation>
    <scope>NUCLEOTIDE SEQUENCE [LARGE SCALE GENOMIC DNA]</scope>
    <source>
        <strain evidence="2 3">PWR1</strain>
    </source>
</reference>
<name>A0ABS4ATA1_9PROT</name>
<sequence>MARFLTPAEDRLIARFLDLLVQRLPDGALRGVTLFGSRSRGESDEDSDVDVAVELAPGAATLAARRIVSDAAHDAMADSDGFALGLSPVVVPAGQGGALDAALARDGERLWQRAA</sequence>
<dbReference type="EMBL" id="JAGIYZ010000010">
    <property type="protein sequence ID" value="MBP0464580.1"/>
    <property type="molecule type" value="Genomic_DNA"/>
</dbReference>
<dbReference type="InterPro" id="IPR002934">
    <property type="entry name" value="Polymerase_NTP_transf_dom"/>
</dbReference>
<evidence type="ECO:0000313" key="3">
    <source>
        <dbReference type="Proteomes" id="UP000680815"/>
    </source>
</evidence>
<keyword evidence="3" id="KW-1185">Reference proteome</keyword>
<dbReference type="CDD" id="cd05403">
    <property type="entry name" value="NT_KNTase_like"/>
    <property type="match status" value="1"/>
</dbReference>
<comment type="caution">
    <text evidence="2">The sequence shown here is derived from an EMBL/GenBank/DDBJ whole genome shotgun (WGS) entry which is preliminary data.</text>
</comment>
<protein>
    <submittedName>
        <fullName evidence="2">Nucleotidyltransferase domain-containing protein</fullName>
    </submittedName>
</protein>
<dbReference type="SUPFAM" id="SSF81301">
    <property type="entry name" value="Nucleotidyltransferase"/>
    <property type="match status" value="1"/>
</dbReference>
<dbReference type="Proteomes" id="UP000680815">
    <property type="component" value="Unassembled WGS sequence"/>
</dbReference>
<dbReference type="RefSeq" id="WP_209351980.1">
    <property type="nucleotide sequence ID" value="NZ_JAGIYZ010000010.1"/>
</dbReference>
<accession>A0ABS4ATA1</accession>